<protein>
    <submittedName>
        <fullName evidence="1">SIFV.gp60-like protein</fullName>
    </submittedName>
</protein>
<name>A0A1D8BJA7_SIFV</name>
<organism evidence="1">
    <name type="scientific">Sulfolobus islandicus filamentous virus 2</name>
    <dbReference type="NCBI Taxonomy" id="1902331"/>
    <lineage>
        <taxon>Viruses</taxon>
        <taxon>Adnaviria</taxon>
        <taxon>Zilligvirae</taxon>
        <taxon>Taleaviricota</taxon>
        <taxon>Tokiviricetes</taxon>
        <taxon>Ligamenvirales</taxon>
        <taxon>Lipothrixviridae</taxon>
        <taxon>Betalipothrixvirus</taxon>
        <taxon>Betalipothrixvirus hveragerdiense</taxon>
        <taxon>Sulfolobus islandicus filamentous virus</taxon>
    </lineage>
</organism>
<sequence length="355" mass="38186">MKKNIVVQNELVQVKGRVKAITIKKEDFNEFLKLTTLRVFDKSYDVLMPPIDDMKKNTIDLNGLAIIIQNYFASLVYTTGSQSSPGSAEIVLSTSSGSPVTLQYSGQVKQNTQGVTVLPQIFGASGNLTFQYYFIGFDTTNSSYSATQAELYASAWVSGSSGVPFQPDQENLYTLYTPLVRIAYTNISITKSSTEYLFLVWLIEFENVPSYASFAIPIFQNALNLIADILQPTPNNSPPPSSVTIYFYNGNCNFTCGGNCPNGGLNGFVVYTQNNALVVEFPLQAPLQGGISSPQVLICTTVNFNNRGGASATITGPIPGVASISGSESTTVTPPVSGATFYVAIVTISITFTAS</sequence>
<dbReference type="Proteomes" id="UP000223173">
    <property type="component" value="Segment"/>
</dbReference>
<dbReference type="EMBL" id="KX467643">
    <property type="protein sequence ID" value="AOS58410.1"/>
    <property type="molecule type" value="Genomic_DNA"/>
</dbReference>
<reference evidence="1" key="2">
    <citation type="submission" date="2016-06" db="EMBL/GenBank/DDBJ databases">
        <authorList>
            <person name="Kjaerup R.B."/>
            <person name="Dalgaard T.S."/>
            <person name="Juul-Madsen H.R."/>
        </authorList>
    </citation>
    <scope>NUCLEOTIDE SEQUENCE</scope>
</reference>
<evidence type="ECO:0000313" key="1">
    <source>
        <dbReference type="EMBL" id="AOS58410.1"/>
    </source>
</evidence>
<gene>
    <name evidence="1" type="primary">SIFV2_gp55</name>
</gene>
<proteinExistence type="predicted"/>
<reference evidence="1" key="1">
    <citation type="journal article" date="2014" name="Mol. Microbiol.">
        <title>Inter-viral conflicts that exploit host CRISPR immune systems of Sulfolobus.</title>
        <authorList>
            <person name="Erdmann S."/>
            <person name="Le Moine Bauer S."/>
            <person name="Garrett R.A."/>
        </authorList>
    </citation>
    <scope>NUCLEOTIDE SEQUENCE [LARGE SCALE GENOMIC DNA]</scope>
</reference>
<accession>A0A1D8BJA7</accession>